<dbReference type="Gene3D" id="3.20.20.80">
    <property type="entry name" value="Glycosidases"/>
    <property type="match status" value="1"/>
</dbReference>
<sequence length="368" mass="41020">MPILAWFSIPAEHTSLDRYLELKEAGFTHGFSHTTTADEVAAALDTAQRAGIKMIITCKELETDPEATVNRFKNHPALDGYFLRDEPDRTAFASLGEWARKIESVDKEHYCYLNLLPTYASLGALKTNSYREYVNLFIQEVNLPFVSFDHYPVIGDSTLRGDFYENLEIISDESRKAGKPFWAFALATAHDPYPIATLASLRLQVYSNLAYGAQGIQYFTYWTPVGTIWNFNHAPITETFQRSEVYDRVREVNKEIKALSPVFLGAKLLSVTHTGEIPAGTKQLASLPAPFEEVSASGRGVLVSELENGANHYLVIVNRDLKHSQQVTVRCTGAVSRVLKDGSSVPAARYTPTLAVDAGDALIYTWKK</sequence>
<dbReference type="EMBL" id="DVNA01000003">
    <property type="protein sequence ID" value="HIU54201.1"/>
    <property type="molecule type" value="Genomic_DNA"/>
</dbReference>
<dbReference type="GO" id="GO:0009341">
    <property type="term" value="C:beta-galactosidase complex"/>
    <property type="evidence" value="ECO:0007669"/>
    <property type="project" value="InterPro"/>
</dbReference>
<accession>A0A9D1SBN6</accession>
<evidence type="ECO:0000313" key="4">
    <source>
        <dbReference type="EMBL" id="HIU54201.1"/>
    </source>
</evidence>
<feature type="domain" description="Glycoside hydrolase family 42 N-terminal" evidence="3">
    <location>
        <begin position="134"/>
        <end position="258"/>
    </location>
</feature>
<evidence type="ECO:0000313" key="5">
    <source>
        <dbReference type="Proteomes" id="UP000824112"/>
    </source>
</evidence>
<dbReference type="AlphaFoldDB" id="A0A9D1SBN6"/>
<dbReference type="InterPro" id="IPR017853">
    <property type="entry name" value="GH"/>
</dbReference>
<dbReference type="Proteomes" id="UP000824112">
    <property type="component" value="Unassembled WGS sequence"/>
</dbReference>
<dbReference type="GO" id="GO:0005975">
    <property type="term" value="P:carbohydrate metabolic process"/>
    <property type="evidence" value="ECO:0007669"/>
    <property type="project" value="InterPro"/>
</dbReference>
<organism evidence="4 5">
    <name type="scientific">Candidatus Gallibacteroides avistercoris</name>
    <dbReference type="NCBI Taxonomy" id="2840833"/>
    <lineage>
        <taxon>Bacteria</taxon>
        <taxon>Pseudomonadati</taxon>
        <taxon>Bacteroidota</taxon>
        <taxon>Bacteroidia</taxon>
        <taxon>Bacteroidales</taxon>
        <taxon>Bacteroidaceae</taxon>
        <taxon>Bacteroidaceae incertae sedis</taxon>
        <taxon>Candidatus Gallibacteroides</taxon>
    </lineage>
</organism>
<evidence type="ECO:0000256" key="1">
    <source>
        <dbReference type="ARBA" id="ARBA00022801"/>
    </source>
</evidence>
<proteinExistence type="predicted"/>
<dbReference type="GO" id="GO:0004565">
    <property type="term" value="F:beta-galactosidase activity"/>
    <property type="evidence" value="ECO:0007669"/>
    <property type="project" value="InterPro"/>
</dbReference>
<dbReference type="InterPro" id="IPR013529">
    <property type="entry name" value="Glyco_hydro_42_N"/>
</dbReference>
<name>A0A9D1SBN6_9BACT</name>
<keyword evidence="2" id="KW-0326">Glycosidase</keyword>
<evidence type="ECO:0000259" key="3">
    <source>
        <dbReference type="Pfam" id="PF02449"/>
    </source>
</evidence>
<gene>
    <name evidence="4" type="ORF">IAB03_00145</name>
</gene>
<reference evidence="4" key="2">
    <citation type="journal article" date="2021" name="PeerJ">
        <title>Extensive microbial diversity within the chicken gut microbiome revealed by metagenomics and culture.</title>
        <authorList>
            <person name="Gilroy R."/>
            <person name="Ravi A."/>
            <person name="Getino M."/>
            <person name="Pursley I."/>
            <person name="Horton D.L."/>
            <person name="Alikhan N.F."/>
            <person name="Baker D."/>
            <person name="Gharbi K."/>
            <person name="Hall N."/>
            <person name="Watson M."/>
            <person name="Adriaenssens E.M."/>
            <person name="Foster-Nyarko E."/>
            <person name="Jarju S."/>
            <person name="Secka A."/>
            <person name="Antonio M."/>
            <person name="Oren A."/>
            <person name="Chaudhuri R.R."/>
            <person name="La Ragione R."/>
            <person name="Hildebrand F."/>
            <person name="Pallen M.J."/>
        </authorList>
    </citation>
    <scope>NUCLEOTIDE SEQUENCE</scope>
    <source>
        <strain evidence="4">CHK158-818</strain>
    </source>
</reference>
<dbReference type="SUPFAM" id="SSF51445">
    <property type="entry name" value="(Trans)glycosidases"/>
    <property type="match status" value="1"/>
</dbReference>
<dbReference type="Pfam" id="PF02449">
    <property type="entry name" value="Glyco_hydro_42"/>
    <property type="match status" value="1"/>
</dbReference>
<evidence type="ECO:0000256" key="2">
    <source>
        <dbReference type="ARBA" id="ARBA00023295"/>
    </source>
</evidence>
<keyword evidence="1" id="KW-0378">Hydrolase</keyword>
<comment type="caution">
    <text evidence="4">The sequence shown here is derived from an EMBL/GenBank/DDBJ whole genome shotgun (WGS) entry which is preliminary data.</text>
</comment>
<protein>
    <submittedName>
        <fullName evidence="4">Beta-galactosidase</fullName>
    </submittedName>
</protein>
<reference evidence="4" key="1">
    <citation type="submission" date="2020-10" db="EMBL/GenBank/DDBJ databases">
        <authorList>
            <person name="Gilroy R."/>
        </authorList>
    </citation>
    <scope>NUCLEOTIDE SEQUENCE</scope>
    <source>
        <strain evidence="4">CHK158-818</strain>
    </source>
</reference>